<sequence>MLDIVQKYGDVLFLLCGDFNARTAAESPLTIDITSFSSNDVLTDRDDVAYRQSQDFTVNDYGSCLLQLCSQFDLFILNGACNGDMDGNYTFISQQGCSVIDYFIISSAVSFLCCHMSVDEKINSAHMPITCRLLCTADIPVTGKCEPVFVRRMRWSSDLVNVFHDSMQSEEVGQQLQAARNLIPFDINTAVDTFISCLKGAAALYGETCLY</sequence>
<evidence type="ECO:0000313" key="2">
    <source>
        <dbReference type="Proteomes" id="UP001519460"/>
    </source>
</evidence>
<gene>
    <name evidence="1" type="ORF">BaRGS_00039886</name>
</gene>
<reference evidence="1 2" key="1">
    <citation type="journal article" date="2023" name="Sci. Data">
        <title>Genome assembly of the Korean intertidal mud-creeper Batillaria attramentaria.</title>
        <authorList>
            <person name="Patra A.K."/>
            <person name="Ho P.T."/>
            <person name="Jun S."/>
            <person name="Lee S.J."/>
            <person name="Kim Y."/>
            <person name="Won Y.J."/>
        </authorList>
    </citation>
    <scope>NUCLEOTIDE SEQUENCE [LARGE SCALE GENOMIC DNA]</scope>
    <source>
        <strain evidence="1">Wonlab-2016</strain>
    </source>
</reference>
<proteinExistence type="predicted"/>
<evidence type="ECO:0000313" key="1">
    <source>
        <dbReference type="EMBL" id="KAK7450703.1"/>
    </source>
</evidence>
<dbReference type="EMBL" id="JACVVK020000735">
    <property type="protein sequence ID" value="KAK7450703.1"/>
    <property type="molecule type" value="Genomic_DNA"/>
</dbReference>
<dbReference type="SUPFAM" id="SSF56219">
    <property type="entry name" value="DNase I-like"/>
    <property type="match status" value="1"/>
</dbReference>
<comment type="caution">
    <text evidence="1">The sequence shown here is derived from an EMBL/GenBank/DDBJ whole genome shotgun (WGS) entry which is preliminary data.</text>
</comment>
<dbReference type="AlphaFoldDB" id="A0ABD0J2D1"/>
<evidence type="ECO:0008006" key="3">
    <source>
        <dbReference type="Google" id="ProtNLM"/>
    </source>
</evidence>
<keyword evidence="2" id="KW-1185">Reference proteome</keyword>
<dbReference type="Proteomes" id="UP001519460">
    <property type="component" value="Unassembled WGS sequence"/>
</dbReference>
<dbReference type="Gene3D" id="3.60.10.10">
    <property type="entry name" value="Endonuclease/exonuclease/phosphatase"/>
    <property type="match status" value="1"/>
</dbReference>
<accession>A0ABD0J2D1</accession>
<dbReference type="InterPro" id="IPR036691">
    <property type="entry name" value="Endo/exonu/phosph_ase_sf"/>
</dbReference>
<name>A0ABD0J2D1_9CAEN</name>
<protein>
    <recommendedName>
        <fullName evidence="3">Endonuclease/exonuclease/phosphatase domain-containing protein</fullName>
    </recommendedName>
</protein>
<organism evidence="1 2">
    <name type="scientific">Batillaria attramentaria</name>
    <dbReference type="NCBI Taxonomy" id="370345"/>
    <lineage>
        <taxon>Eukaryota</taxon>
        <taxon>Metazoa</taxon>
        <taxon>Spiralia</taxon>
        <taxon>Lophotrochozoa</taxon>
        <taxon>Mollusca</taxon>
        <taxon>Gastropoda</taxon>
        <taxon>Caenogastropoda</taxon>
        <taxon>Sorbeoconcha</taxon>
        <taxon>Cerithioidea</taxon>
        <taxon>Batillariidae</taxon>
        <taxon>Batillaria</taxon>
    </lineage>
</organism>